<keyword evidence="4" id="KW-1185">Reference proteome</keyword>
<evidence type="ECO:0000313" key="3">
    <source>
        <dbReference type="EMBL" id="KAF2678550.1"/>
    </source>
</evidence>
<feature type="transmembrane region" description="Helical" evidence="2">
    <location>
        <begin position="107"/>
        <end position="127"/>
    </location>
</feature>
<dbReference type="Pfam" id="PF05042">
    <property type="entry name" value="Caleosin"/>
    <property type="match status" value="1"/>
</dbReference>
<accession>A0A6G1IKN5</accession>
<evidence type="ECO:0000256" key="1">
    <source>
        <dbReference type="ARBA" id="ARBA00006765"/>
    </source>
</evidence>
<gene>
    <name evidence="3" type="ORF">K458DRAFT_316611</name>
</gene>
<proteinExistence type="inferred from homology"/>
<keyword evidence="2" id="KW-1133">Transmembrane helix</keyword>
<dbReference type="AlphaFoldDB" id="A0A6G1IKN5"/>
<reference evidence="3" key="1">
    <citation type="journal article" date="2020" name="Stud. Mycol.">
        <title>101 Dothideomycetes genomes: a test case for predicting lifestyles and emergence of pathogens.</title>
        <authorList>
            <person name="Haridas S."/>
            <person name="Albert R."/>
            <person name="Binder M."/>
            <person name="Bloem J."/>
            <person name="Labutti K."/>
            <person name="Salamov A."/>
            <person name="Andreopoulos B."/>
            <person name="Baker S."/>
            <person name="Barry K."/>
            <person name="Bills G."/>
            <person name="Bluhm B."/>
            <person name="Cannon C."/>
            <person name="Castanera R."/>
            <person name="Culley D."/>
            <person name="Daum C."/>
            <person name="Ezra D."/>
            <person name="Gonzalez J."/>
            <person name="Henrissat B."/>
            <person name="Kuo A."/>
            <person name="Liang C."/>
            <person name="Lipzen A."/>
            <person name="Lutzoni F."/>
            <person name="Magnuson J."/>
            <person name="Mondo S."/>
            <person name="Nolan M."/>
            <person name="Ohm R."/>
            <person name="Pangilinan J."/>
            <person name="Park H.-J."/>
            <person name="Ramirez L."/>
            <person name="Alfaro M."/>
            <person name="Sun H."/>
            <person name="Tritt A."/>
            <person name="Yoshinaga Y."/>
            <person name="Zwiers L.-H."/>
            <person name="Turgeon B."/>
            <person name="Goodwin S."/>
            <person name="Spatafora J."/>
            <person name="Crous P."/>
            <person name="Grigoriev I."/>
        </authorList>
    </citation>
    <scope>NUCLEOTIDE SEQUENCE</scope>
    <source>
        <strain evidence="3">CBS 122367</strain>
    </source>
</reference>
<feature type="transmembrane region" description="Helical" evidence="2">
    <location>
        <begin position="201"/>
        <end position="219"/>
    </location>
</feature>
<comment type="similarity">
    <text evidence="1">Belongs to the caleosin family.</text>
</comment>
<keyword evidence="2" id="KW-0472">Membrane</keyword>
<dbReference type="GO" id="GO:0004497">
    <property type="term" value="F:monooxygenase activity"/>
    <property type="evidence" value="ECO:0007669"/>
    <property type="project" value="TreeGrafter"/>
</dbReference>
<dbReference type="GO" id="GO:0005509">
    <property type="term" value="F:calcium ion binding"/>
    <property type="evidence" value="ECO:0007669"/>
    <property type="project" value="TreeGrafter"/>
</dbReference>
<dbReference type="Proteomes" id="UP000799291">
    <property type="component" value="Unassembled WGS sequence"/>
</dbReference>
<dbReference type="OrthoDB" id="640742at2759"/>
<dbReference type="EMBL" id="MU005611">
    <property type="protein sequence ID" value="KAF2678550.1"/>
    <property type="molecule type" value="Genomic_DNA"/>
</dbReference>
<sequence>MPHQTTDLSKLPNGDTEETIMTSIRSAPVTEERKPYFNNGSDAKLHHPGIARVNIAATPSHPNGTTDNNWSKHHAHQTVLQQHCDFFDTDHDNILWPLDTYHGFRRLGFNILLSLLALFIIHLNFSYPTSPSWLPDPFFRIHLSAIDRTKHGSDTGTYDNEGRFIPQKFEEIFDKYAGGRGWITLAEVGGMIRGQRNVGDVIGWGGMCFEWGVTWVMLWPEDGRMMKEDIRGIYDGSIFYRIAERRKKGK</sequence>
<name>A0A6G1IKN5_9PLEO</name>
<organism evidence="3 4">
    <name type="scientific">Lentithecium fluviatile CBS 122367</name>
    <dbReference type="NCBI Taxonomy" id="1168545"/>
    <lineage>
        <taxon>Eukaryota</taxon>
        <taxon>Fungi</taxon>
        <taxon>Dikarya</taxon>
        <taxon>Ascomycota</taxon>
        <taxon>Pezizomycotina</taxon>
        <taxon>Dothideomycetes</taxon>
        <taxon>Pleosporomycetidae</taxon>
        <taxon>Pleosporales</taxon>
        <taxon>Massarineae</taxon>
        <taxon>Lentitheciaceae</taxon>
        <taxon>Lentithecium</taxon>
    </lineage>
</organism>
<protein>
    <submittedName>
        <fullName evidence="3">Caleosin-domain-containing protein</fullName>
    </submittedName>
</protein>
<dbReference type="InterPro" id="IPR007736">
    <property type="entry name" value="Caleosin-related"/>
</dbReference>
<dbReference type="PANTHER" id="PTHR31495">
    <property type="entry name" value="PEROXYGENASE 3-RELATED"/>
    <property type="match status" value="1"/>
</dbReference>
<dbReference type="PANTHER" id="PTHR31495:SF0">
    <property type="entry name" value="BINDING PROTEIN CALEOSIN, PUTATIVE (AFU_ORTHOLOGUE AFUA_5G13750)-RELATED"/>
    <property type="match status" value="1"/>
</dbReference>
<keyword evidence="2" id="KW-0812">Transmembrane</keyword>
<evidence type="ECO:0000313" key="4">
    <source>
        <dbReference type="Proteomes" id="UP000799291"/>
    </source>
</evidence>
<evidence type="ECO:0000256" key="2">
    <source>
        <dbReference type="SAM" id="Phobius"/>
    </source>
</evidence>